<evidence type="ECO:0000256" key="4">
    <source>
        <dbReference type="RuleBase" id="RU003830"/>
    </source>
</evidence>
<evidence type="ECO:0000256" key="3">
    <source>
        <dbReference type="ARBA" id="ARBA00023274"/>
    </source>
</evidence>
<reference evidence="6" key="2">
    <citation type="submission" date="2010-10" db="EMBL/GenBank/DDBJ databases">
        <title>Identification of transcriptional signals in Encephalitozoon cuniculi widespread among Microsporidian phylum: Tool for structural genome annotation.</title>
        <authorList>
            <person name="Peyretaillade E."/>
            <person name="Goncalves O."/>
            <person name="Terrat S."/>
            <person name="Dugat-Bony E."/>
            <person name="Wincker P."/>
            <person name="Cornman R.S."/>
            <person name="Evans J.D."/>
            <person name="Delbac F."/>
            <person name="Peyret P."/>
        </authorList>
    </citation>
    <scope>NUCLEOTIDE SEQUENCE</scope>
    <source>
        <strain evidence="6">Undeen</strain>
    </source>
</reference>
<dbReference type="GO" id="GO:0006412">
    <property type="term" value="P:translation"/>
    <property type="evidence" value="ECO:0007669"/>
    <property type="project" value="InterPro"/>
</dbReference>
<dbReference type="SUPFAM" id="SSF46946">
    <property type="entry name" value="S13-like H2TH domain"/>
    <property type="match status" value="1"/>
</dbReference>
<dbReference type="InterPro" id="IPR001892">
    <property type="entry name" value="Ribosomal_uS13"/>
</dbReference>
<dbReference type="AlphaFoldDB" id="E3PYD8"/>
<dbReference type="HAMAP" id="MF_01315">
    <property type="entry name" value="Ribosomal_uS13"/>
    <property type="match status" value="1"/>
</dbReference>
<comment type="similarity">
    <text evidence="1 4">Belongs to the universal ribosomal protein uS13 family.</text>
</comment>
<dbReference type="GO" id="GO:0003723">
    <property type="term" value="F:RNA binding"/>
    <property type="evidence" value="ECO:0007669"/>
    <property type="project" value="InterPro"/>
</dbReference>
<dbReference type="FunFam" id="1.10.8.50:FF:000001">
    <property type="entry name" value="30S ribosomal protein S13"/>
    <property type="match status" value="1"/>
</dbReference>
<accession>E3PYD8</accession>
<name>E3PYD8_9MICR</name>
<dbReference type="PANTHER" id="PTHR10871">
    <property type="entry name" value="30S RIBOSOMAL PROTEIN S13/40S RIBOSOMAL PROTEIN S18"/>
    <property type="match status" value="1"/>
</dbReference>
<evidence type="ECO:0000256" key="2">
    <source>
        <dbReference type="ARBA" id="ARBA00022980"/>
    </source>
</evidence>
<dbReference type="GO" id="GO:0005829">
    <property type="term" value="C:cytosol"/>
    <property type="evidence" value="ECO:0007669"/>
    <property type="project" value="TreeGrafter"/>
</dbReference>
<dbReference type="GO" id="GO:0015935">
    <property type="term" value="C:small ribosomal subunit"/>
    <property type="evidence" value="ECO:0007669"/>
    <property type="project" value="TreeGrafter"/>
</dbReference>
<feature type="region of interest" description="Disordered" evidence="5">
    <location>
        <begin position="139"/>
        <end position="159"/>
    </location>
</feature>
<dbReference type="EMBL" id="FP565842">
    <property type="protein sequence ID" value="CBH28903.1"/>
    <property type="molecule type" value="Genomic_DNA"/>
</dbReference>
<dbReference type="InterPro" id="IPR027437">
    <property type="entry name" value="Rbsml_uS13_C"/>
</dbReference>
<dbReference type="VEuPathDB" id="MicrosporidiaDB:H312_02434"/>
<sequence>MAEILENARKNIPTSIQHIIRMFNTNVDGNRKVAAAITMIKGIGKRMAEAIVKRTGIDSSKRAGELNEEELEILVDGISNPKKLNIPEWMFNRVFDPVDGTTSHLIGTQIDATYRLQLERSKKIESVRSYRLMNNLKVRGQRTKSNGRGGSTVGVSRKK</sequence>
<dbReference type="PIRSF" id="PIRSF002134">
    <property type="entry name" value="Ribosomal_S13"/>
    <property type="match status" value="1"/>
</dbReference>
<dbReference type="Gene3D" id="1.10.8.50">
    <property type="match status" value="1"/>
</dbReference>
<reference evidence="6" key="1">
    <citation type="submission" date="2009-10" db="EMBL/GenBank/DDBJ databases">
        <authorList>
            <person name="Genoscope - CEA"/>
        </authorList>
    </citation>
    <scope>NUCLEOTIDE SEQUENCE</scope>
    <source>
        <strain evidence="6">Undeen</strain>
    </source>
</reference>
<dbReference type="Gene3D" id="4.10.910.10">
    <property type="entry name" value="30s ribosomal protein s13, domain 2"/>
    <property type="match status" value="1"/>
</dbReference>
<evidence type="ECO:0000256" key="1">
    <source>
        <dbReference type="ARBA" id="ARBA00008080"/>
    </source>
</evidence>
<keyword evidence="2 4" id="KW-0689">Ribosomal protein</keyword>
<dbReference type="Pfam" id="PF00416">
    <property type="entry name" value="Ribosomal_S13"/>
    <property type="match status" value="1"/>
</dbReference>
<evidence type="ECO:0000256" key="5">
    <source>
        <dbReference type="SAM" id="MobiDB-lite"/>
    </source>
</evidence>
<proteinExistence type="inferred from homology"/>
<dbReference type="PANTHER" id="PTHR10871:SF3">
    <property type="entry name" value="SMALL RIBOSOMAL SUBUNIT PROTEIN US13"/>
    <property type="match status" value="1"/>
</dbReference>
<dbReference type="InterPro" id="IPR010979">
    <property type="entry name" value="Ribosomal_uS13-like_H2TH"/>
</dbReference>
<keyword evidence="3 4" id="KW-0687">Ribonucleoprotein</keyword>
<dbReference type="PROSITE" id="PS50159">
    <property type="entry name" value="RIBOSOMAL_S13_2"/>
    <property type="match status" value="1"/>
</dbReference>
<organism evidence="6">
    <name type="scientific">Anncaliia algerae</name>
    <dbReference type="NCBI Taxonomy" id="723287"/>
    <lineage>
        <taxon>Eukaryota</taxon>
        <taxon>Fungi</taxon>
        <taxon>Fungi incertae sedis</taxon>
        <taxon>Microsporidia</taxon>
        <taxon>Tubulinosematoidea</taxon>
        <taxon>Tubulinosematidae</taxon>
        <taxon>Anncaliia</taxon>
    </lineage>
</organism>
<dbReference type="GO" id="GO:0003735">
    <property type="term" value="F:structural constituent of ribosome"/>
    <property type="evidence" value="ECO:0007669"/>
    <property type="project" value="InterPro"/>
</dbReference>
<protein>
    <submittedName>
        <fullName evidence="6">40S RIBOSOMAL PROTEIN S18</fullName>
    </submittedName>
</protein>
<dbReference type="VEuPathDB" id="MicrosporidiaDB:H311_01175"/>
<evidence type="ECO:0000313" key="6">
    <source>
        <dbReference type="EMBL" id="CBH28903.1"/>
    </source>
</evidence>